<protein>
    <submittedName>
        <fullName evidence="1">Uncharacterized protein</fullName>
    </submittedName>
</protein>
<proteinExistence type="predicted"/>
<dbReference type="Proteomes" id="UP001172386">
    <property type="component" value="Unassembled WGS sequence"/>
</dbReference>
<reference evidence="1" key="1">
    <citation type="submission" date="2022-10" db="EMBL/GenBank/DDBJ databases">
        <title>Culturing micro-colonial fungi from biological soil crusts in the Mojave desert and describing Neophaeococcomyces mojavensis, and introducing the new genera and species Taxawa tesnikishii.</title>
        <authorList>
            <person name="Kurbessoian T."/>
            <person name="Stajich J.E."/>
        </authorList>
    </citation>
    <scope>NUCLEOTIDE SEQUENCE</scope>
    <source>
        <strain evidence="1">JES_112</strain>
    </source>
</reference>
<organism evidence="1 2">
    <name type="scientific">Neophaeococcomyces mojaviensis</name>
    <dbReference type="NCBI Taxonomy" id="3383035"/>
    <lineage>
        <taxon>Eukaryota</taxon>
        <taxon>Fungi</taxon>
        <taxon>Dikarya</taxon>
        <taxon>Ascomycota</taxon>
        <taxon>Pezizomycotina</taxon>
        <taxon>Eurotiomycetes</taxon>
        <taxon>Chaetothyriomycetidae</taxon>
        <taxon>Chaetothyriales</taxon>
        <taxon>Chaetothyriales incertae sedis</taxon>
        <taxon>Neophaeococcomyces</taxon>
    </lineage>
</organism>
<evidence type="ECO:0000313" key="1">
    <source>
        <dbReference type="EMBL" id="KAJ9649208.1"/>
    </source>
</evidence>
<dbReference type="EMBL" id="JAPDRQ010000440">
    <property type="protein sequence ID" value="KAJ9649208.1"/>
    <property type="molecule type" value="Genomic_DNA"/>
</dbReference>
<evidence type="ECO:0000313" key="2">
    <source>
        <dbReference type="Proteomes" id="UP001172386"/>
    </source>
</evidence>
<gene>
    <name evidence="1" type="ORF">H2198_010885</name>
</gene>
<name>A0ACC2ZNR0_9EURO</name>
<sequence length="1490" mass="158096">MFKKLRGMFSNDLSIDLGTANTLIYVRGQGIVLNEPSVVAVRQDRAIGGTRSVAAVGAEAKQMLGRTPGHITTIRPMKDGVIADFTYTEAMLKHFIKKVHKSRVLRPSPRVLVCVPAGSTQVERRAIKESAEEAGARDVFLIEEPMAAAIGAGMPVTEARGSMVIDIGGGTTEVAVISLNGIVYSASVRIGGDRFDESITNYVRRNHGMLIGEATAERIKVELGCAYPQAEVIEMEISGRNLAEGVPKMIKISSNEVLEALHEPLSGIVSAVKLALEQTPPELCADVAERGIVLTGGGALLRDLDRLISEETGLHVQVADDPLTCVARGGGRALELVDMHGNDPLRLLAYLALAITLIVLDDQAGWLAQLRGQANSLVQPVWALAGLPGKLGNQVKDSAASHGQLVNENRELRNQLLLANARLTRLQTAALDNAQLRELLNVAERSGLDVQLAPILDIDLDPVKQRLVLDAGSREGVHVGQAVIDAGGLMGQVISVTGGTSTVLLLTDPDHAVPVTVARNGVRLIVYGRGDKLELRDIPLSAGVEVGDEIVTSGLGGRFPAGFPVGTITGLRPDDTHAFLVGELKPAAQLDRGRDVLLLRPGAAIRIPPNLRLQLEETAPGGPATGAAVPAPTAPPATSPAAGPASVAATPAPATATPAAPSPAKAAPSDEPPARQPVGAAGQPGGGAAAGPAAAAGAAAAAAPRVGLGVAFTSGVIADLLYGGVLGEQALRLVMLAFILQRFRARIRFFPMSQQMLAIGGLLFNDRIVSALVHILVGEPTLPWSYWWAPLLGMGLWPLVFVLLDAVKNPHAEAEQFRRRAALGFLGVLVCLLGLGGWYFKLQVLDHDVYATRSEANRIKPRPVVPGRGMIYDRNGRLLAENVPAFRLDVTPDKVKDMDATLEGLAKIISISPEELEAFNKSRKARRKFLPVTLKLRMSDEEMARFAVDRWRFPGVELEPYLTRRYPYGDLFAHIIGYVGRVDDKDLEVLGEGNAALTHIGKSGLERYYEQQLRGKVGYEQVETNVQGRAIRTIGRVAAQSGADLRLSIDADLQRAMVAAFGDQEGSAVAMDPRTGEVLAMVSLPSYDPNLFVNGISHADFKALNENPSRPQFNRLVLGGVAPGSTLKPLIGLAGLDSGVRRPEDKVLSTGMFYLPGTSRGWGDAHRGGHGWTDLRKSIAESVNTYYYKLALDLGIERFDHYMEYYGFGQPTGIDLTGEIGGILPSPDYKRKSRKEAWYPGDTVNISIGQGDWKVTPLQLARGVSALADGQLRTPHLVIQQREGFDSDWAATSPGETKPVSPNPNNLQAVREGMMATMRPGGSGWRVAVGAPYVMAGKTGTAQVISRKGTAAVNPKSLPMHLRHRALFVGFAPADNPVIAIAVAVEGGGYGGSAAAPIARKVFDAYLLGKMPEGMEPLDSERGTTAIGATAFDNEDAGARQAGDLAAAQVGEHPVLIGVPAPEPAPAPQPGSQAAALPATPRPTTAEPAR</sequence>
<accession>A0ACC2ZNR0</accession>
<comment type="caution">
    <text evidence="1">The sequence shown here is derived from an EMBL/GenBank/DDBJ whole genome shotgun (WGS) entry which is preliminary data.</text>
</comment>
<keyword evidence="2" id="KW-1185">Reference proteome</keyword>